<dbReference type="SMART" id="SM00062">
    <property type="entry name" value="PBPb"/>
    <property type="match status" value="1"/>
</dbReference>
<keyword evidence="3" id="KW-0732">Signal</keyword>
<evidence type="ECO:0000259" key="7">
    <source>
        <dbReference type="SMART" id="SM00062"/>
    </source>
</evidence>
<dbReference type="EMBL" id="LJJC01000015">
    <property type="protein sequence ID" value="KQL50929.1"/>
    <property type="molecule type" value="Genomic_DNA"/>
</dbReference>
<dbReference type="InterPro" id="IPR018313">
    <property type="entry name" value="SBP_3_CS"/>
</dbReference>
<keyword evidence="10" id="KW-1185">Reference proteome</keyword>
<evidence type="ECO:0000313" key="9">
    <source>
        <dbReference type="EMBL" id="KQL50929.1"/>
    </source>
</evidence>
<dbReference type="GO" id="GO:0015276">
    <property type="term" value="F:ligand-gated monoatomic ion channel activity"/>
    <property type="evidence" value="ECO:0007669"/>
    <property type="project" value="InterPro"/>
</dbReference>
<evidence type="ECO:0000256" key="4">
    <source>
        <dbReference type="ARBA" id="ARBA00023139"/>
    </source>
</evidence>
<keyword evidence="4" id="KW-0564">Palmitate</keyword>
<comment type="caution">
    <text evidence="9">The sequence shown here is derived from an EMBL/GenBank/DDBJ whole genome shotgun (WGS) entry which is preliminary data.</text>
</comment>
<evidence type="ECO:0000256" key="1">
    <source>
        <dbReference type="ARBA" id="ARBA00004196"/>
    </source>
</evidence>
<dbReference type="InterPro" id="IPR001638">
    <property type="entry name" value="Solute-binding_3/MltF_N"/>
</dbReference>
<evidence type="ECO:0000256" key="6">
    <source>
        <dbReference type="RuleBase" id="RU003744"/>
    </source>
</evidence>
<dbReference type="AlphaFoldDB" id="A0A0Q3TBG8"/>
<comment type="subcellular location">
    <subcellularLocation>
        <location evidence="1">Cell envelope</location>
    </subcellularLocation>
</comment>
<organism evidence="9 10">
    <name type="scientific">Heyndrickxia shackletonii</name>
    <dbReference type="NCBI Taxonomy" id="157838"/>
    <lineage>
        <taxon>Bacteria</taxon>
        <taxon>Bacillati</taxon>
        <taxon>Bacillota</taxon>
        <taxon>Bacilli</taxon>
        <taxon>Bacillales</taxon>
        <taxon>Bacillaceae</taxon>
        <taxon>Heyndrickxia</taxon>
    </lineage>
</organism>
<dbReference type="GO" id="GO:0016020">
    <property type="term" value="C:membrane"/>
    <property type="evidence" value="ECO:0007669"/>
    <property type="project" value="InterPro"/>
</dbReference>
<dbReference type="InterPro" id="IPR001320">
    <property type="entry name" value="Iontro_rcpt_C"/>
</dbReference>
<dbReference type="STRING" id="157838.AN964_24815"/>
<dbReference type="SMART" id="SM00079">
    <property type="entry name" value="PBPe"/>
    <property type="match status" value="1"/>
</dbReference>
<gene>
    <name evidence="9" type="ORF">AN964_24815</name>
</gene>
<comment type="similarity">
    <text evidence="2 6">Belongs to the bacterial solute-binding protein 3 family.</text>
</comment>
<protein>
    <submittedName>
        <fullName evidence="9">Uncharacterized protein</fullName>
    </submittedName>
</protein>
<dbReference type="Gene3D" id="3.40.190.10">
    <property type="entry name" value="Periplasmic binding protein-like II"/>
    <property type="match status" value="2"/>
</dbReference>
<accession>A0A0Q3TBG8</accession>
<sequence>MLSIALLSACGTGGKNVGTSDGKMKTYTVATDSNFKPFEYKNSKTGEMEGFDIDLIKEIAKRAKFKVKFESMQFDGLIAGMKSGRYPMGIAGISITDDRKKSIAFSDPYYDSGIVLMVSNESEIHSIDDVDGKKIGTRQGSTSQAYLKDKTNAKVEAFPEIVNAYMDVKTGRLDAAFYDLPNVLFFIKQQGNGKVKTTGDVLEGQSYGIAFPKNSDLVDDVNAALKEIIEDGTYAKIYKKYFGVEPSEKWRGK</sequence>
<dbReference type="PANTHER" id="PTHR35936:SF38">
    <property type="entry name" value="GLUTAMINE-BINDING PERIPLASMIC PROTEIN"/>
    <property type="match status" value="1"/>
</dbReference>
<dbReference type="GO" id="GO:0030313">
    <property type="term" value="C:cell envelope"/>
    <property type="evidence" value="ECO:0007669"/>
    <property type="project" value="UniProtKB-SubCell"/>
</dbReference>
<feature type="domain" description="Solute-binding protein family 3/N-terminal" evidence="7">
    <location>
        <begin position="26"/>
        <end position="245"/>
    </location>
</feature>
<dbReference type="PROSITE" id="PS01039">
    <property type="entry name" value="SBP_BACTERIAL_3"/>
    <property type="match status" value="1"/>
</dbReference>
<proteinExistence type="inferred from homology"/>
<evidence type="ECO:0000256" key="5">
    <source>
        <dbReference type="ARBA" id="ARBA00023288"/>
    </source>
</evidence>
<dbReference type="Pfam" id="PF00497">
    <property type="entry name" value="SBP_bac_3"/>
    <property type="match status" value="1"/>
</dbReference>
<evidence type="ECO:0000256" key="3">
    <source>
        <dbReference type="ARBA" id="ARBA00022729"/>
    </source>
</evidence>
<feature type="domain" description="Ionotropic glutamate receptor C-terminal" evidence="8">
    <location>
        <begin position="26"/>
        <end position="244"/>
    </location>
</feature>
<evidence type="ECO:0000313" key="10">
    <source>
        <dbReference type="Proteomes" id="UP000051888"/>
    </source>
</evidence>
<keyword evidence="5" id="KW-0449">Lipoprotein</keyword>
<evidence type="ECO:0000256" key="2">
    <source>
        <dbReference type="ARBA" id="ARBA00010333"/>
    </source>
</evidence>
<dbReference type="PANTHER" id="PTHR35936">
    <property type="entry name" value="MEMBRANE-BOUND LYTIC MUREIN TRANSGLYCOSYLASE F"/>
    <property type="match status" value="1"/>
</dbReference>
<dbReference type="PATRIC" id="fig|157838.3.peg.5462"/>
<reference evidence="9 10" key="1">
    <citation type="submission" date="2015-09" db="EMBL/GenBank/DDBJ databases">
        <title>Genome sequencing project for genomic taxonomy and phylogenomics of Bacillus-like bacteria.</title>
        <authorList>
            <person name="Liu B."/>
            <person name="Wang J."/>
            <person name="Zhu Y."/>
            <person name="Liu G."/>
            <person name="Chen Q."/>
            <person name="Chen Z."/>
            <person name="Lan J."/>
            <person name="Che J."/>
            <person name="Ge C."/>
            <person name="Shi H."/>
            <person name="Pan Z."/>
            <person name="Liu X."/>
        </authorList>
    </citation>
    <scope>NUCLEOTIDE SEQUENCE [LARGE SCALE GENOMIC DNA]</scope>
    <source>
        <strain evidence="9 10">LMG 18435</strain>
    </source>
</reference>
<name>A0A0Q3TBG8_9BACI</name>
<dbReference type="SUPFAM" id="SSF53850">
    <property type="entry name" value="Periplasmic binding protein-like II"/>
    <property type="match status" value="1"/>
</dbReference>
<evidence type="ECO:0000259" key="8">
    <source>
        <dbReference type="SMART" id="SM00079"/>
    </source>
</evidence>
<dbReference type="Proteomes" id="UP000051888">
    <property type="component" value="Unassembled WGS sequence"/>
</dbReference>